<dbReference type="Pfam" id="PF01408">
    <property type="entry name" value="GFO_IDH_MocA"/>
    <property type="match status" value="1"/>
</dbReference>
<sequence>MPRDLRVAVIGCGKIGATHAEAASALPGVELVAVCDRTVERARELAGRFPNVVFYDAVEAMLAEAELDAVLVATAHKHHFEPAMQAIRSGVAVLVEKPLTTSLAEASELVQAAEDAGVTLGTVFQRRFFPAAQRMHDAIQSGRLGSVVAAECLAHLGRDRTYFERDDWRGSWVGEGGGALLTMAIHYIDMMNWMLGTPTSVYGRWATLKHADYIDVEDVAGAVVTYDSGAIATIQAMTTFENGFASEPSPTVRYQAPGFRLAMHGSMGHSVGLQESPELAQATTDLWTFDGEAEQAAQWREQEAGRPSLPEFHRLQIAEFVEAVRAGRPPAITGRDGLLALEVVKGVYLSQARNAPVSLPMSDADRLAADELTESAREAVR</sequence>
<evidence type="ECO:0000259" key="3">
    <source>
        <dbReference type="Pfam" id="PF02894"/>
    </source>
</evidence>
<dbReference type="SUPFAM" id="SSF51735">
    <property type="entry name" value="NAD(P)-binding Rossmann-fold domains"/>
    <property type="match status" value="1"/>
</dbReference>
<dbReference type="KEGG" id="halt:IM660_15810"/>
<gene>
    <name evidence="4" type="ORF">IM660_15810</name>
</gene>
<keyword evidence="5" id="KW-1185">Reference proteome</keyword>
<dbReference type="InterPro" id="IPR036291">
    <property type="entry name" value="NAD(P)-bd_dom_sf"/>
</dbReference>
<evidence type="ECO:0000259" key="2">
    <source>
        <dbReference type="Pfam" id="PF01408"/>
    </source>
</evidence>
<dbReference type="AlphaFoldDB" id="A0A7M1SR70"/>
<accession>A0A7M1SR70</accession>
<dbReference type="InterPro" id="IPR000683">
    <property type="entry name" value="Gfo/Idh/MocA-like_OxRdtase_N"/>
</dbReference>
<protein>
    <submittedName>
        <fullName evidence="4">Gfo/Idh/MocA family oxidoreductase</fullName>
    </submittedName>
</protein>
<dbReference type="PANTHER" id="PTHR43708">
    <property type="entry name" value="CONSERVED EXPRESSED OXIDOREDUCTASE (EUROFUNG)"/>
    <property type="match status" value="1"/>
</dbReference>
<feature type="domain" description="Gfo/Idh/MocA-like oxidoreductase N-terminal" evidence="2">
    <location>
        <begin position="5"/>
        <end position="121"/>
    </location>
</feature>
<proteinExistence type="inferred from homology"/>
<dbReference type="Gene3D" id="3.30.360.10">
    <property type="entry name" value="Dihydrodipicolinate Reductase, domain 2"/>
    <property type="match status" value="1"/>
</dbReference>
<dbReference type="PANTHER" id="PTHR43708:SF8">
    <property type="entry name" value="OXIDOREDUCTASE"/>
    <property type="match status" value="1"/>
</dbReference>
<evidence type="ECO:0000256" key="1">
    <source>
        <dbReference type="ARBA" id="ARBA00010928"/>
    </source>
</evidence>
<dbReference type="EMBL" id="CP063169">
    <property type="protein sequence ID" value="QOR70078.1"/>
    <property type="molecule type" value="Genomic_DNA"/>
</dbReference>
<dbReference type="RefSeq" id="WP_193496769.1">
    <property type="nucleotide sequence ID" value="NZ_CP063169.1"/>
</dbReference>
<evidence type="ECO:0000313" key="4">
    <source>
        <dbReference type="EMBL" id="QOR70078.1"/>
    </source>
</evidence>
<reference evidence="4 5" key="1">
    <citation type="submission" date="2020-10" db="EMBL/GenBank/DDBJ databases">
        <title>Haloactinobacterium sp. RN3S43, a bacterium isolated from saline soil.</title>
        <authorList>
            <person name="Sun J.-Q."/>
        </authorList>
    </citation>
    <scope>NUCLEOTIDE SEQUENCE [LARGE SCALE GENOMIC DNA]</scope>
    <source>
        <strain evidence="4 5">RN3S43</strain>
    </source>
</reference>
<dbReference type="Proteomes" id="UP000593758">
    <property type="component" value="Chromosome"/>
</dbReference>
<organism evidence="4 5">
    <name type="scientific">Ruania alkalisoli</name>
    <dbReference type="NCBI Taxonomy" id="2779775"/>
    <lineage>
        <taxon>Bacteria</taxon>
        <taxon>Bacillati</taxon>
        <taxon>Actinomycetota</taxon>
        <taxon>Actinomycetes</taxon>
        <taxon>Micrococcales</taxon>
        <taxon>Ruaniaceae</taxon>
        <taxon>Ruania</taxon>
    </lineage>
</organism>
<dbReference type="Pfam" id="PF02894">
    <property type="entry name" value="GFO_IDH_MocA_C"/>
    <property type="match status" value="1"/>
</dbReference>
<dbReference type="SUPFAM" id="SSF55347">
    <property type="entry name" value="Glyceraldehyde-3-phosphate dehydrogenase-like, C-terminal domain"/>
    <property type="match status" value="1"/>
</dbReference>
<name>A0A7M1SR70_9MICO</name>
<evidence type="ECO:0000313" key="5">
    <source>
        <dbReference type="Proteomes" id="UP000593758"/>
    </source>
</evidence>
<feature type="domain" description="Gfo/Idh/MocA-like oxidoreductase C-terminal" evidence="3">
    <location>
        <begin position="138"/>
        <end position="359"/>
    </location>
</feature>
<dbReference type="GO" id="GO:0000166">
    <property type="term" value="F:nucleotide binding"/>
    <property type="evidence" value="ECO:0007669"/>
    <property type="project" value="InterPro"/>
</dbReference>
<comment type="similarity">
    <text evidence="1">Belongs to the Gfo/Idh/MocA family.</text>
</comment>
<dbReference type="InterPro" id="IPR051317">
    <property type="entry name" value="Gfo/Idh/MocA_oxidoreduct"/>
</dbReference>
<dbReference type="Gene3D" id="3.40.50.720">
    <property type="entry name" value="NAD(P)-binding Rossmann-like Domain"/>
    <property type="match status" value="1"/>
</dbReference>
<dbReference type="InterPro" id="IPR004104">
    <property type="entry name" value="Gfo/Idh/MocA-like_OxRdtase_C"/>
</dbReference>